<feature type="chain" id="PRO_5045938721" evidence="1">
    <location>
        <begin position="23"/>
        <end position="102"/>
    </location>
</feature>
<feature type="domain" description="PepSY" evidence="2">
    <location>
        <begin position="40"/>
        <end position="99"/>
    </location>
</feature>
<proteinExistence type="predicted"/>
<accession>A0ABZ2RAM8</accession>
<keyword evidence="1" id="KW-0732">Signal</keyword>
<evidence type="ECO:0000313" key="4">
    <source>
        <dbReference type="Proteomes" id="UP001476583"/>
    </source>
</evidence>
<name>A0ABZ2RAM8_ECTME</name>
<sequence length="102" mass="11069">MRYTALGCCALLLMLVCTVSGARDLDQDQALRLRQQGLILPLDQLMQAALARHPGAVLLEAELEDDDGVLKYEVELVTSDGVVREIELSASTGAVIKDEVED</sequence>
<keyword evidence="4" id="KW-1185">Reference proteome</keyword>
<feature type="signal peptide" evidence="1">
    <location>
        <begin position="1"/>
        <end position="22"/>
    </location>
</feature>
<evidence type="ECO:0000256" key="1">
    <source>
        <dbReference type="SAM" id="SignalP"/>
    </source>
</evidence>
<organism evidence="3 4">
    <name type="scientific">Ectopseudomonas mendocina</name>
    <name type="common">Pseudomonas mendocina</name>
    <dbReference type="NCBI Taxonomy" id="300"/>
    <lineage>
        <taxon>Bacteria</taxon>
        <taxon>Pseudomonadati</taxon>
        <taxon>Pseudomonadota</taxon>
        <taxon>Gammaproteobacteria</taxon>
        <taxon>Pseudomonadales</taxon>
        <taxon>Pseudomonadaceae</taxon>
        <taxon>Ectopseudomonas</taxon>
    </lineage>
</organism>
<dbReference type="EMBL" id="CP148074">
    <property type="protein sequence ID" value="WXL23972.1"/>
    <property type="molecule type" value="Genomic_DNA"/>
</dbReference>
<evidence type="ECO:0000259" key="2">
    <source>
        <dbReference type="Pfam" id="PF03413"/>
    </source>
</evidence>
<gene>
    <name evidence="3" type="ORF">WG219_11465</name>
</gene>
<dbReference type="Gene3D" id="3.10.450.40">
    <property type="match status" value="1"/>
</dbReference>
<dbReference type="Pfam" id="PF03413">
    <property type="entry name" value="PepSY"/>
    <property type="match status" value="1"/>
</dbReference>
<protein>
    <submittedName>
        <fullName evidence="3">PepSY domain-containing protein</fullName>
    </submittedName>
</protein>
<dbReference type="Proteomes" id="UP001476583">
    <property type="component" value="Chromosome"/>
</dbReference>
<dbReference type="InterPro" id="IPR025711">
    <property type="entry name" value="PepSY"/>
</dbReference>
<reference evidence="3 4" key="1">
    <citation type="submission" date="2024-03" db="EMBL/GenBank/DDBJ databases">
        <title>Complete genome of BD2.</title>
        <authorList>
            <person name="Cao G."/>
        </authorList>
    </citation>
    <scope>NUCLEOTIDE SEQUENCE [LARGE SCALE GENOMIC DNA]</scope>
    <source>
        <strain evidence="3 4">BD2</strain>
    </source>
</reference>
<evidence type="ECO:0000313" key="3">
    <source>
        <dbReference type="EMBL" id="WXL23972.1"/>
    </source>
</evidence>